<gene>
    <name evidence="2" type="ORF">ALP8811_00833</name>
</gene>
<dbReference type="AlphaFoldDB" id="A0A2R8AIX5"/>
<organism evidence="2 3">
    <name type="scientific">Aliiroseovarius pelagivivens</name>
    <dbReference type="NCBI Taxonomy" id="1639690"/>
    <lineage>
        <taxon>Bacteria</taxon>
        <taxon>Pseudomonadati</taxon>
        <taxon>Pseudomonadota</taxon>
        <taxon>Alphaproteobacteria</taxon>
        <taxon>Rhodobacterales</taxon>
        <taxon>Paracoccaceae</taxon>
        <taxon>Aliiroseovarius</taxon>
    </lineage>
</organism>
<reference evidence="2 3" key="1">
    <citation type="submission" date="2018-03" db="EMBL/GenBank/DDBJ databases">
        <authorList>
            <person name="Keele B.F."/>
        </authorList>
    </citation>
    <scope>NUCLEOTIDE SEQUENCE [LARGE SCALE GENOMIC DNA]</scope>
    <source>
        <strain evidence="2 3">CECT 8811</strain>
    </source>
</reference>
<dbReference type="OrthoDB" id="7838899at2"/>
<dbReference type="RefSeq" id="WP_108855907.1">
    <property type="nucleotide sequence ID" value="NZ_OMOI01000001.1"/>
</dbReference>
<sequence>MKLRALFAACLGVTPVYAETITQAPYDFVAETASGLIDFESFPVLPEPGQVIADTLRAPGATLGAALAGQTRGANETFATLNGPPSAPARVEQNPPLPPMAIAFHAGFGSNAAFPLGPKGFAQRSGRGEGSLAFSFDAPIRSFALRLHLDYADPLGSRPAPGPVWLHFYGSDAALLQAETLTPKQGVQSFGFLSSAPITAITLSHQDPGGIAIDDIRYSLDSHTN</sequence>
<dbReference type="Proteomes" id="UP000244911">
    <property type="component" value="Unassembled WGS sequence"/>
</dbReference>
<protein>
    <submittedName>
        <fullName evidence="2">Uncharacterized protein</fullName>
    </submittedName>
</protein>
<keyword evidence="3" id="KW-1185">Reference proteome</keyword>
<name>A0A2R8AIX5_9RHOB</name>
<evidence type="ECO:0000313" key="3">
    <source>
        <dbReference type="Proteomes" id="UP000244911"/>
    </source>
</evidence>
<evidence type="ECO:0000256" key="1">
    <source>
        <dbReference type="SAM" id="SignalP"/>
    </source>
</evidence>
<feature type="signal peptide" evidence="1">
    <location>
        <begin position="1"/>
        <end position="18"/>
    </location>
</feature>
<proteinExistence type="predicted"/>
<accession>A0A2R8AIX5</accession>
<dbReference type="EMBL" id="OMOI01000001">
    <property type="protein sequence ID" value="SPF75839.1"/>
    <property type="molecule type" value="Genomic_DNA"/>
</dbReference>
<feature type="chain" id="PRO_5015346833" evidence="1">
    <location>
        <begin position="19"/>
        <end position="225"/>
    </location>
</feature>
<evidence type="ECO:0000313" key="2">
    <source>
        <dbReference type="EMBL" id="SPF75839.1"/>
    </source>
</evidence>
<keyword evidence="1" id="KW-0732">Signal</keyword>